<sequence>AAGNGYTAGGTQSAQVTSAQTAGVYKLVLTDVVFTATGGSIGAFRYVVLYNDTATNKELIGYYDYGSAITLNTGETFTVDFDATNGVIQLQ</sequence>
<name>A0A6J7W8L2_9CAUD</name>
<gene>
    <name evidence="1" type="ORF">UFOVP153_1</name>
</gene>
<reference evidence="1" key="1">
    <citation type="submission" date="2020-05" db="EMBL/GenBank/DDBJ databases">
        <authorList>
            <person name="Chiriac C."/>
            <person name="Salcher M."/>
            <person name="Ghai R."/>
            <person name="Kavagutti S V."/>
        </authorList>
    </citation>
    <scope>NUCLEOTIDE SEQUENCE</scope>
</reference>
<proteinExistence type="predicted"/>
<feature type="non-terminal residue" evidence="1">
    <location>
        <position position="1"/>
    </location>
</feature>
<accession>A0A6J7W8L2</accession>
<organism evidence="1">
    <name type="scientific">uncultured Caudovirales phage</name>
    <dbReference type="NCBI Taxonomy" id="2100421"/>
    <lineage>
        <taxon>Viruses</taxon>
        <taxon>Duplodnaviria</taxon>
        <taxon>Heunggongvirae</taxon>
        <taxon>Uroviricota</taxon>
        <taxon>Caudoviricetes</taxon>
        <taxon>Peduoviridae</taxon>
        <taxon>Maltschvirus</taxon>
        <taxon>Maltschvirus maltsch</taxon>
    </lineage>
</organism>
<evidence type="ECO:0000313" key="1">
    <source>
        <dbReference type="EMBL" id="CAB5170090.1"/>
    </source>
</evidence>
<dbReference type="EMBL" id="LR798204">
    <property type="protein sequence ID" value="CAB5170090.1"/>
    <property type="molecule type" value="Genomic_DNA"/>
</dbReference>
<protein>
    <submittedName>
        <fullName evidence="1">Uncharacterized protein</fullName>
    </submittedName>
</protein>